<comment type="caution">
    <text evidence="3">The sequence shown here is derived from an EMBL/GenBank/DDBJ whole genome shotgun (WGS) entry which is preliminary data.</text>
</comment>
<organism evidence="3 4">
    <name type="scientific">Puccinia graminis f. sp. tritici</name>
    <dbReference type="NCBI Taxonomy" id="56615"/>
    <lineage>
        <taxon>Eukaryota</taxon>
        <taxon>Fungi</taxon>
        <taxon>Dikarya</taxon>
        <taxon>Basidiomycota</taxon>
        <taxon>Pucciniomycotina</taxon>
        <taxon>Pucciniomycetes</taxon>
        <taxon>Pucciniales</taxon>
        <taxon>Pucciniaceae</taxon>
        <taxon>Puccinia</taxon>
    </lineage>
</organism>
<gene>
    <name evidence="3" type="ORF">PGT21_028833</name>
</gene>
<dbReference type="AlphaFoldDB" id="A0A5B0MGJ8"/>
<feature type="signal peptide" evidence="2">
    <location>
        <begin position="1"/>
        <end position="23"/>
    </location>
</feature>
<keyword evidence="4" id="KW-1185">Reference proteome</keyword>
<feature type="region of interest" description="Disordered" evidence="1">
    <location>
        <begin position="110"/>
        <end position="147"/>
    </location>
</feature>
<evidence type="ECO:0000256" key="1">
    <source>
        <dbReference type="SAM" id="MobiDB-lite"/>
    </source>
</evidence>
<dbReference type="Proteomes" id="UP000324748">
    <property type="component" value="Unassembled WGS sequence"/>
</dbReference>
<evidence type="ECO:0000313" key="4">
    <source>
        <dbReference type="Proteomes" id="UP000324748"/>
    </source>
</evidence>
<reference evidence="3 4" key="1">
    <citation type="submission" date="2019-05" db="EMBL/GenBank/DDBJ databases">
        <title>Emergence of the Ug99 lineage of the wheat stem rust pathogen through somatic hybridization.</title>
        <authorList>
            <person name="Li F."/>
            <person name="Upadhyaya N.M."/>
            <person name="Sperschneider J."/>
            <person name="Matny O."/>
            <person name="Nguyen-Phuc H."/>
            <person name="Mago R."/>
            <person name="Raley C."/>
            <person name="Miller M.E."/>
            <person name="Silverstein K.A.T."/>
            <person name="Henningsen E."/>
            <person name="Hirsch C.D."/>
            <person name="Visser B."/>
            <person name="Pretorius Z.A."/>
            <person name="Steffenson B.J."/>
            <person name="Schwessinger B."/>
            <person name="Dodds P.N."/>
            <person name="Figueroa M."/>
        </authorList>
    </citation>
    <scope>NUCLEOTIDE SEQUENCE [LARGE SCALE GENOMIC DNA]</scope>
    <source>
        <strain evidence="3">21-0</strain>
    </source>
</reference>
<name>A0A5B0MGJ8_PUCGR</name>
<dbReference type="EMBL" id="VSWC01000157">
    <property type="protein sequence ID" value="KAA1075104.1"/>
    <property type="molecule type" value="Genomic_DNA"/>
</dbReference>
<sequence>MRSSTSLCVLLALVIAGVSHVLGSLRSTTKDIYPHVDLCSHGRPMACELRGQKRCNMVSTCSSGWPHSPPCQETVNYGIASCVRGDAKCTVALPYQRPCSHGTHQIATCNNPEHGTQAPWGTVAGTSRRPSSHPLPPPPNPYTDFRR</sequence>
<keyword evidence="2" id="KW-0732">Signal</keyword>
<accession>A0A5B0MGJ8</accession>
<feature type="chain" id="PRO_5023120820" evidence="2">
    <location>
        <begin position="24"/>
        <end position="147"/>
    </location>
</feature>
<protein>
    <submittedName>
        <fullName evidence="3">Uncharacterized protein</fullName>
    </submittedName>
</protein>
<evidence type="ECO:0000256" key="2">
    <source>
        <dbReference type="SAM" id="SignalP"/>
    </source>
</evidence>
<proteinExistence type="predicted"/>
<evidence type="ECO:0000313" key="3">
    <source>
        <dbReference type="EMBL" id="KAA1075104.1"/>
    </source>
</evidence>